<evidence type="ECO:0000313" key="5">
    <source>
        <dbReference type="EMBL" id="SBT16948.1"/>
    </source>
</evidence>
<evidence type="ECO:0000313" key="7">
    <source>
        <dbReference type="Proteomes" id="UP000092840"/>
    </source>
</evidence>
<feature type="domain" description="Amidohydrolase 3" evidence="3">
    <location>
        <begin position="339"/>
        <end position="422"/>
    </location>
</feature>
<dbReference type="EMBL" id="FLRB01000015">
    <property type="protein sequence ID" value="SBT22101.1"/>
    <property type="molecule type" value="Genomic_DNA"/>
</dbReference>
<dbReference type="GO" id="GO:0004038">
    <property type="term" value="F:allantoinase activity"/>
    <property type="evidence" value="ECO:0007669"/>
    <property type="project" value="TreeGrafter"/>
</dbReference>
<reference evidence="6 7" key="2">
    <citation type="submission" date="2016-06" db="EMBL/GenBank/DDBJ databases">
        <authorList>
            <person name="Rodrigo-Torres L."/>
            <person name="Arahal D.R."/>
        </authorList>
    </citation>
    <scope>NUCLEOTIDE SEQUENCE [LARGE SCALE GENOMIC DNA]</scope>
    <source>
        <strain evidence="6 7">CECT 5116</strain>
    </source>
</reference>
<name>A0A1C3JP09_9GAMM</name>
<dbReference type="InterPro" id="IPR032466">
    <property type="entry name" value="Metal_Hydrolase"/>
</dbReference>
<evidence type="ECO:0000259" key="3">
    <source>
        <dbReference type="Pfam" id="PF07969"/>
    </source>
</evidence>
<protein>
    <submittedName>
        <fullName evidence="5">Dihydroorotase</fullName>
        <ecNumber evidence="5">3.5.2.3</ecNumber>
    </submittedName>
</protein>
<dbReference type="SUPFAM" id="SSF51338">
    <property type="entry name" value="Composite domain of metallo-dependent hydrolases"/>
    <property type="match status" value="1"/>
</dbReference>
<dbReference type="NCBIfam" id="NF005791">
    <property type="entry name" value="PRK07627.1"/>
    <property type="match status" value="1"/>
</dbReference>
<dbReference type="NCBIfam" id="NF006838">
    <property type="entry name" value="PRK09357.1-3"/>
    <property type="match status" value="1"/>
</dbReference>
<dbReference type="GO" id="GO:0006221">
    <property type="term" value="P:pyrimidine nucleotide biosynthetic process"/>
    <property type="evidence" value="ECO:0007669"/>
    <property type="project" value="UniProtKB-KW"/>
</dbReference>
<proteinExistence type="predicted"/>
<dbReference type="AlphaFoldDB" id="A0A1C3JP09"/>
<dbReference type="SUPFAM" id="SSF51556">
    <property type="entry name" value="Metallo-dependent hydrolases"/>
    <property type="match status" value="1"/>
</dbReference>
<feature type="domain" description="Dihydroorotase catalytic" evidence="4">
    <location>
        <begin position="50"/>
        <end position="235"/>
    </location>
</feature>
<dbReference type="OrthoDB" id="5687299at2"/>
<evidence type="ECO:0000259" key="4">
    <source>
        <dbReference type="Pfam" id="PF12890"/>
    </source>
</evidence>
<dbReference type="InterPro" id="IPR013108">
    <property type="entry name" value="Amidohydro_3"/>
</dbReference>
<dbReference type="Proteomes" id="UP000092871">
    <property type="component" value="Unassembled WGS sequence"/>
</dbReference>
<evidence type="ECO:0000313" key="8">
    <source>
        <dbReference type="Proteomes" id="UP000092871"/>
    </source>
</evidence>
<reference evidence="5 8" key="1">
    <citation type="submission" date="2016-06" db="EMBL/GenBank/DDBJ databases">
        <authorList>
            <person name="Kjaerup R.B."/>
            <person name="Dalgaard T.S."/>
            <person name="Juul-Madsen H.R."/>
        </authorList>
    </citation>
    <scope>NUCLEOTIDE SEQUENCE [LARGE SCALE GENOMIC DNA]</scope>
    <source>
        <strain evidence="5 8">CECT 5115</strain>
    </source>
</reference>
<evidence type="ECO:0000313" key="6">
    <source>
        <dbReference type="EMBL" id="SBT22101.1"/>
    </source>
</evidence>
<sequence>MKLRISNGRVIDPSQNLDAVVDLFVEDHRIVAIAEAPSGFDDCEVVDVEGKWVLPGLVDTAVALREPGYSQKGTIASEGRAAVSGGVTTLICPPNTKPIVDTPAVAALIQDKADDAGMANVFPIGALTQGLQGEQLSNMVALTDAGCVALSNHGHDIASNRVLSRALEYAATHDLLVVFHSDDSSLSEGGCAHEGMMSTMHGLAGIPETAETIALMRDLLLVEKSGVRAHFARLSCAKSVEMIANAKAAGLDVTCDVALHNLLLTDEVLKEFDGQFHVIPPLRSENDRLTLIEGLKTGVINAICSDHQPHEKMAKVAPFAATEPGMANVEVLLPLALRLMDEGDLSLDQLLTALTYGPAACFGLEAGSLAVGSFADFVIFDSTDRWLWDHSTRKSKGLNSGFTGEQMTGRVVQTFISGQRVYTLS</sequence>
<dbReference type="InterPro" id="IPR024403">
    <property type="entry name" value="DHOase_cat"/>
</dbReference>
<dbReference type="GO" id="GO:0046872">
    <property type="term" value="F:metal ion binding"/>
    <property type="evidence" value="ECO:0007669"/>
    <property type="project" value="InterPro"/>
</dbReference>
<keyword evidence="1" id="KW-0862">Zinc</keyword>
<evidence type="ECO:0000256" key="1">
    <source>
        <dbReference type="ARBA" id="ARBA00022833"/>
    </source>
</evidence>
<dbReference type="EC" id="3.5.2.3" evidence="5"/>
<dbReference type="Gene3D" id="2.30.40.10">
    <property type="entry name" value="Urease, subunit C, domain 1"/>
    <property type="match status" value="1"/>
</dbReference>
<dbReference type="EMBL" id="FLRA01000005">
    <property type="protein sequence ID" value="SBT16948.1"/>
    <property type="molecule type" value="Genomic_DNA"/>
</dbReference>
<keyword evidence="5" id="KW-0378">Hydrolase</keyword>
<dbReference type="InterPro" id="IPR011059">
    <property type="entry name" value="Metal-dep_hydrolase_composite"/>
</dbReference>
<keyword evidence="7" id="KW-1185">Reference proteome</keyword>
<dbReference type="Pfam" id="PF12890">
    <property type="entry name" value="DHOase"/>
    <property type="match status" value="1"/>
</dbReference>
<dbReference type="CDD" id="cd01317">
    <property type="entry name" value="DHOase_IIa"/>
    <property type="match status" value="1"/>
</dbReference>
<dbReference type="PANTHER" id="PTHR43668:SF2">
    <property type="entry name" value="ALLANTOINASE"/>
    <property type="match status" value="1"/>
</dbReference>
<dbReference type="Gene3D" id="3.20.20.140">
    <property type="entry name" value="Metal-dependent hydrolases"/>
    <property type="match status" value="1"/>
</dbReference>
<dbReference type="GO" id="GO:0004151">
    <property type="term" value="F:dihydroorotase activity"/>
    <property type="evidence" value="ECO:0007669"/>
    <property type="project" value="UniProtKB-EC"/>
</dbReference>
<dbReference type="InterPro" id="IPR050138">
    <property type="entry name" value="DHOase/Allantoinase_Hydrolase"/>
</dbReference>
<dbReference type="InterPro" id="IPR004722">
    <property type="entry name" value="DHOase"/>
</dbReference>
<organism evidence="5 8">
    <name type="scientific">Marinomonas gallaica</name>
    <dbReference type="NCBI Taxonomy" id="1806667"/>
    <lineage>
        <taxon>Bacteria</taxon>
        <taxon>Pseudomonadati</taxon>
        <taxon>Pseudomonadota</taxon>
        <taxon>Gammaproteobacteria</taxon>
        <taxon>Oceanospirillales</taxon>
        <taxon>Oceanospirillaceae</taxon>
        <taxon>Marinomonas</taxon>
    </lineage>
</organism>
<keyword evidence="2" id="KW-0665">Pyrimidine biosynthesis</keyword>
<dbReference type="GO" id="GO:0005737">
    <property type="term" value="C:cytoplasm"/>
    <property type="evidence" value="ECO:0007669"/>
    <property type="project" value="TreeGrafter"/>
</dbReference>
<dbReference type="GO" id="GO:0006145">
    <property type="term" value="P:purine nucleobase catabolic process"/>
    <property type="evidence" value="ECO:0007669"/>
    <property type="project" value="TreeGrafter"/>
</dbReference>
<dbReference type="NCBIfam" id="TIGR00857">
    <property type="entry name" value="pyrC_multi"/>
    <property type="match status" value="1"/>
</dbReference>
<evidence type="ECO:0000256" key="2">
    <source>
        <dbReference type="ARBA" id="ARBA00022975"/>
    </source>
</evidence>
<dbReference type="Pfam" id="PF07969">
    <property type="entry name" value="Amidohydro_3"/>
    <property type="match status" value="1"/>
</dbReference>
<dbReference type="RefSeq" id="WP_067032911.1">
    <property type="nucleotide sequence ID" value="NZ_FLRA01000005.1"/>
</dbReference>
<dbReference type="Proteomes" id="UP000092840">
    <property type="component" value="Unassembled WGS sequence"/>
</dbReference>
<gene>
    <name evidence="5" type="primary">pyrC_1</name>
    <name evidence="6" type="synonym">pyrC_2</name>
    <name evidence="5" type="ORF">MGA5115_01034</name>
    <name evidence="6" type="ORF">MGA5116_02714</name>
</gene>
<dbReference type="PANTHER" id="PTHR43668">
    <property type="entry name" value="ALLANTOINASE"/>
    <property type="match status" value="1"/>
</dbReference>
<accession>A0A1C3JP09</accession>